<sequence length="538" mass="55026">MSETLRGIGVSPGLAAGPVRKLAPPPRLPAPAPVTDTDAEKARAAEALAAVARTLRARAAATTGAGADILNAEAMIVEDPMLAEAITTNIGNGADAPHAIDAAIAVHREAFQAAGGFLAERVSDLDDLRNRAVAHCLGQPSPGIPDPGHPFILVAADLAPADTAGLDTSMVLALVTETGGPTSHTAILARAAGLPAVVGCPNVLDLDDDTLISVDGTEGTVTTAVDDAEVARVVAAEQSRRQAEATATGPGRTSDGHRVALLANIGSAADLPSDGDYEGVGLFRTELLYLDRTTAPTLTEQNTAYREVFEAMGDRPIVVRTLDAGADKPLPFLSQTGEPNPALGVRGLRLARQQPNILDTQLSAIAEAASDTGADVRVMAPMVSTVAEASDFAARARWAGLEKVGVMVEVPAIALLAEDLVEVVDFLSIGSNDLSQYLFAADRQSSAMPDLLDPAQPALLRLIARCAEAGAASGTPVGVCGEAAARPDLAVVLTGLGVTSLSMSARALAAVRHALSRHTMDECRDLAGAALSGALVKD</sequence>
<evidence type="ECO:0000256" key="21">
    <source>
        <dbReference type="SAM" id="MobiDB-lite"/>
    </source>
</evidence>
<comment type="catalytic activity">
    <reaction evidence="1 17">
        <text>L-histidyl-[protein] + phosphoenolpyruvate = N(pros)-phospho-L-histidyl-[protein] + pyruvate</text>
        <dbReference type="Rhea" id="RHEA:23880"/>
        <dbReference type="Rhea" id="RHEA-COMP:9745"/>
        <dbReference type="Rhea" id="RHEA-COMP:9746"/>
        <dbReference type="ChEBI" id="CHEBI:15361"/>
        <dbReference type="ChEBI" id="CHEBI:29979"/>
        <dbReference type="ChEBI" id="CHEBI:58702"/>
        <dbReference type="ChEBI" id="CHEBI:64837"/>
        <dbReference type="EC" id="2.7.3.9"/>
    </reaction>
</comment>
<dbReference type="InterPro" id="IPR015813">
    <property type="entry name" value="Pyrv/PenolPyrv_kinase-like_dom"/>
</dbReference>
<keyword evidence="14 17" id="KW-0418">Kinase</keyword>
<dbReference type="Pfam" id="PF02896">
    <property type="entry name" value="PEP-utilizers_C"/>
    <property type="match status" value="1"/>
</dbReference>
<feature type="domain" description="Phosphotransferase system enzyme I N-terminal" evidence="24">
    <location>
        <begin position="6"/>
        <end position="121"/>
    </location>
</feature>
<evidence type="ECO:0000313" key="25">
    <source>
        <dbReference type="EMBL" id="ADD41841.1"/>
    </source>
</evidence>
<comment type="similarity">
    <text evidence="5 17">Belongs to the PEP-utilizing enzyme family.</text>
</comment>
<evidence type="ECO:0000256" key="2">
    <source>
        <dbReference type="ARBA" id="ARBA00001946"/>
    </source>
</evidence>
<keyword evidence="11 17" id="KW-0808">Transferase</keyword>
<gene>
    <name evidence="25" type="ordered locus">Snas_2147</name>
</gene>
<evidence type="ECO:0000256" key="1">
    <source>
        <dbReference type="ARBA" id="ARBA00000683"/>
    </source>
</evidence>
<dbReference type="InterPro" id="IPR024692">
    <property type="entry name" value="PTS_EI"/>
</dbReference>
<feature type="binding site" evidence="19">
    <location>
        <position position="443"/>
    </location>
    <ligand>
        <name>phosphoenolpyruvate</name>
        <dbReference type="ChEBI" id="CHEBI:58702"/>
    </ligand>
</feature>
<dbReference type="SUPFAM" id="SSF52009">
    <property type="entry name" value="Phosphohistidine domain"/>
    <property type="match status" value="1"/>
</dbReference>
<organism evidence="25 26">
    <name type="scientific">Stackebrandtia nassauensis (strain DSM 44728 / CIP 108903 / NRRL B-16338 / NBRC 102104 / LLR-40K-21)</name>
    <dbReference type="NCBI Taxonomy" id="446470"/>
    <lineage>
        <taxon>Bacteria</taxon>
        <taxon>Bacillati</taxon>
        <taxon>Actinomycetota</taxon>
        <taxon>Actinomycetes</taxon>
        <taxon>Glycomycetales</taxon>
        <taxon>Glycomycetaceae</taxon>
        <taxon>Stackebrandtia</taxon>
    </lineage>
</organism>
<feature type="binding site" evidence="20">
    <location>
        <position position="433"/>
    </location>
    <ligand>
        <name>Mg(2+)</name>
        <dbReference type="ChEBI" id="CHEBI:18420"/>
    </ligand>
</feature>
<dbReference type="SUPFAM" id="SSF51621">
    <property type="entry name" value="Phosphoenolpyruvate/pyruvate domain"/>
    <property type="match status" value="1"/>
</dbReference>
<dbReference type="GO" id="GO:0008965">
    <property type="term" value="F:phosphoenolpyruvate-protein phosphotransferase activity"/>
    <property type="evidence" value="ECO:0007669"/>
    <property type="project" value="UniProtKB-EC"/>
</dbReference>
<dbReference type="InterPro" id="IPR006318">
    <property type="entry name" value="PTS_EI-like"/>
</dbReference>
<dbReference type="RefSeq" id="WP_013017412.1">
    <property type="nucleotide sequence ID" value="NC_013947.1"/>
</dbReference>
<dbReference type="GO" id="GO:0005737">
    <property type="term" value="C:cytoplasm"/>
    <property type="evidence" value="ECO:0007669"/>
    <property type="project" value="UniProtKB-SubCell"/>
</dbReference>
<evidence type="ECO:0000256" key="16">
    <source>
        <dbReference type="ARBA" id="ARBA00033235"/>
    </source>
</evidence>
<dbReference type="InterPro" id="IPR050499">
    <property type="entry name" value="PEP-utilizing_PTS_enzyme"/>
</dbReference>
<dbReference type="InterPro" id="IPR036618">
    <property type="entry name" value="PtsI_HPr-bd_sf"/>
</dbReference>
<name>D3Q1X4_STANL</name>
<evidence type="ECO:0000313" key="26">
    <source>
        <dbReference type="Proteomes" id="UP000000844"/>
    </source>
</evidence>
<dbReference type="OrthoDB" id="9765468at2"/>
<dbReference type="EC" id="2.7.3.9" evidence="6 17"/>
<comment type="subcellular location">
    <subcellularLocation>
        <location evidence="4 17">Cytoplasm</location>
    </subcellularLocation>
</comment>
<evidence type="ECO:0000256" key="11">
    <source>
        <dbReference type="ARBA" id="ARBA00022679"/>
    </source>
</evidence>
<evidence type="ECO:0000256" key="13">
    <source>
        <dbReference type="ARBA" id="ARBA00022723"/>
    </source>
</evidence>
<dbReference type="PROSITE" id="PS00742">
    <property type="entry name" value="PEP_ENZYMES_2"/>
    <property type="match status" value="1"/>
</dbReference>
<dbReference type="Proteomes" id="UP000000844">
    <property type="component" value="Chromosome"/>
</dbReference>
<dbReference type="InterPro" id="IPR018274">
    <property type="entry name" value="PEP_util_AS"/>
</dbReference>
<evidence type="ECO:0000256" key="19">
    <source>
        <dbReference type="PIRSR" id="PIRSR000732-2"/>
    </source>
</evidence>
<evidence type="ECO:0000256" key="17">
    <source>
        <dbReference type="PIRNR" id="PIRNR000732"/>
    </source>
</evidence>
<dbReference type="PRINTS" id="PR01736">
    <property type="entry name" value="PHPHTRNFRASE"/>
</dbReference>
<evidence type="ECO:0000256" key="12">
    <source>
        <dbReference type="ARBA" id="ARBA00022683"/>
    </source>
</evidence>
<keyword evidence="25" id="KW-0670">Pyruvate</keyword>
<feature type="domain" description="PEP-utilising enzyme C-terminal" evidence="23">
    <location>
        <begin position="242"/>
        <end position="517"/>
    </location>
</feature>
<feature type="active site" description="Proton donor" evidence="18">
    <location>
        <position position="480"/>
    </location>
</feature>
<dbReference type="PIRSF" id="PIRSF000732">
    <property type="entry name" value="PTS_enzyme_I"/>
    <property type="match status" value="1"/>
</dbReference>
<keyword evidence="10 17" id="KW-0762">Sugar transport</keyword>
<dbReference type="Gene3D" id="3.20.20.60">
    <property type="entry name" value="Phosphoenolpyruvate-binding domains"/>
    <property type="match status" value="1"/>
</dbReference>
<dbReference type="AlphaFoldDB" id="D3Q1X4"/>
<feature type="binding site" evidence="19">
    <location>
        <position position="320"/>
    </location>
    <ligand>
        <name>phosphoenolpyruvate</name>
        <dbReference type="ChEBI" id="CHEBI:58702"/>
    </ligand>
</feature>
<dbReference type="InterPro" id="IPR040442">
    <property type="entry name" value="Pyrv_kinase-like_dom_sf"/>
</dbReference>
<dbReference type="STRING" id="446470.Snas_2147"/>
<dbReference type="PROSITE" id="PS00370">
    <property type="entry name" value="PEP_ENZYMES_PHOS_SITE"/>
    <property type="match status" value="1"/>
</dbReference>
<evidence type="ECO:0000256" key="9">
    <source>
        <dbReference type="ARBA" id="ARBA00022490"/>
    </source>
</evidence>
<dbReference type="Pfam" id="PF00391">
    <property type="entry name" value="PEP-utilizers"/>
    <property type="match status" value="1"/>
</dbReference>
<dbReference type="InterPro" id="IPR008731">
    <property type="entry name" value="PTS_EIN"/>
</dbReference>
<feature type="binding site" evidence="19">
    <location>
        <position position="284"/>
    </location>
    <ligand>
        <name>phosphoenolpyruvate</name>
        <dbReference type="ChEBI" id="CHEBI:58702"/>
    </ligand>
</feature>
<evidence type="ECO:0000256" key="6">
    <source>
        <dbReference type="ARBA" id="ARBA00012232"/>
    </source>
</evidence>
<evidence type="ECO:0000256" key="8">
    <source>
        <dbReference type="ARBA" id="ARBA00022448"/>
    </source>
</evidence>
<proteinExistence type="inferred from homology"/>
<dbReference type="GO" id="GO:0046872">
    <property type="term" value="F:metal ion binding"/>
    <property type="evidence" value="ECO:0007669"/>
    <property type="project" value="UniProtKB-KW"/>
</dbReference>
<protein>
    <recommendedName>
        <fullName evidence="7 17">Phosphoenolpyruvate-protein phosphotransferase</fullName>
        <ecNumber evidence="6 17">2.7.3.9</ecNumber>
    </recommendedName>
    <alternativeName>
        <fullName evidence="16 17">Phosphotransferase system, enzyme I</fullName>
    </alternativeName>
</protein>
<evidence type="ECO:0000256" key="20">
    <source>
        <dbReference type="PIRSR" id="PIRSR000732-3"/>
    </source>
</evidence>
<dbReference type="HOGENOM" id="CLU_007308_7_0_11"/>
<dbReference type="InterPro" id="IPR008279">
    <property type="entry name" value="PEP-util_enz_mobile_dom"/>
</dbReference>
<keyword evidence="8 17" id="KW-0813">Transport</keyword>
<evidence type="ECO:0000256" key="7">
    <source>
        <dbReference type="ARBA" id="ARBA00016544"/>
    </source>
</evidence>
<feature type="active site" description="Tele-phosphohistidine intermediate" evidence="18">
    <location>
        <position position="184"/>
    </location>
</feature>
<keyword evidence="13 17" id="KW-0479">Metal-binding</keyword>
<keyword evidence="26" id="KW-1185">Reference proteome</keyword>
<reference evidence="25 26" key="1">
    <citation type="journal article" date="2009" name="Stand. Genomic Sci.">
        <title>Complete genome sequence of Stackebrandtia nassauensis type strain (LLR-40K-21).</title>
        <authorList>
            <person name="Munk C."/>
            <person name="Lapidus A."/>
            <person name="Copeland A."/>
            <person name="Jando M."/>
            <person name="Mayilraj S."/>
            <person name="Glavina Del Rio T."/>
            <person name="Nolan M."/>
            <person name="Chen F."/>
            <person name="Lucas S."/>
            <person name="Tice H."/>
            <person name="Cheng J.F."/>
            <person name="Han C."/>
            <person name="Detter J.C."/>
            <person name="Bruce D."/>
            <person name="Goodwin L."/>
            <person name="Chain P."/>
            <person name="Pitluck S."/>
            <person name="Goker M."/>
            <person name="Ovchinikova G."/>
            <person name="Pati A."/>
            <person name="Ivanova N."/>
            <person name="Mavromatis K."/>
            <person name="Chen A."/>
            <person name="Palaniappan K."/>
            <person name="Land M."/>
            <person name="Hauser L."/>
            <person name="Chang Y.J."/>
            <person name="Jeffries C.D."/>
            <person name="Bristow J."/>
            <person name="Eisen J.A."/>
            <person name="Markowitz V."/>
            <person name="Hugenholtz P."/>
            <person name="Kyrpides N.C."/>
            <person name="Klenk H.P."/>
        </authorList>
    </citation>
    <scope>NUCLEOTIDE SEQUENCE [LARGE SCALE GENOMIC DNA]</scope>
    <source>
        <strain evidence="26">DSM 44728 / CIP 108903 / NRRL B-16338 / NBRC 102104 / LLR-40K-21</strain>
    </source>
</reference>
<feature type="compositionally biased region" description="Pro residues" evidence="21">
    <location>
        <begin position="23"/>
        <end position="32"/>
    </location>
</feature>
<keyword evidence="9 17" id="KW-0963">Cytoplasm</keyword>
<evidence type="ECO:0000259" key="24">
    <source>
        <dbReference type="Pfam" id="PF05524"/>
    </source>
</evidence>
<feature type="region of interest" description="Disordered" evidence="21">
    <location>
        <begin position="16"/>
        <end position="39"/>
    </location>
</feature>
<dbReference type="GO" id="GO:0009401">
    <property type="term" value="P:phosphoenolpyruvate-dependent sugar phosphotransferase system"/>
    <property type="evidence" value="ECO:0007669"/>
    <property type="project" value="UniProtKB-KW"/>
</dbReference>
<evidence type="ECO:0000256" key="14">
    <source>
        <dbReference type="ARBA" id="ARBA00022777"/>
    </source>
</evidence>
<evidence type="ECO:0000256" key="15">
    <source>
        <dbReference type="ARBA" id="ARBA00022842"/>
    </source>
</evidence>
<dbReference type="Pfam" id="PF05524">
    <property type="entry name" value="PEP-utilisers_N"/>
    <property type="match status" value="1"/>
</dbReference>
<dbReference type="InterPro" id="IPR000121">
    <property type="entry name" value="PEP_util_C"/>
</dbReference>
<evidence type="ECO:0000256" key="3">
    <source>
        <dbReference type="ARBA" id="ARBA00002728"/>
    </source>
</evidence>
<accession>D3Q1X4</accession>
<evidence type="ECO:0000256" key="18">
    <source>
        <dbReference type="PIRSR" id="PIRSR000732-1"/>
    </source>
</evidence>
<dbReference type="InterPro" id="IPR023151">
    <property type="entry name" value="PEP_util_CS"/>
</dbReference>
<evidence type="ECO:0000259" key="23">
    <source>
        <dbReference type="Pfam" id="PF02896"/>
    </source>
</evidence>
<feature type="binding site" evidence="19">
    <location>
        <begin position="432"/>
        <end position="433"/>
    </location>
    <ligand>
        <name>phosphoenolpyruvate</name>
        <dbReference type="ChEBI" id="CHEBI:58702"/>
    </ligand>
</feature>
<comment type="function">
    <text evidence="3 17">General (non sugar-specific) component of the phosphoenolpyruvate-dependent sugar phosphotransferase system (sugar PTS). This major carbohydrate active-transport system catalyzes the phosphorylation of incoming sugar substrates concomitantly with their translocation across the cell membrane. Enzyme I transfers the phosphoryl group from phosphoenolpyruvate (PEP) to the phosphoryl carrier protein (HPr).</text>
</comment>
<keyword evidence="15 17" id="KW-0460">Magnesium</keyword>
<dbReference type="PANTHER" id="PTHR46244">
    <property type="entry name" value="PHOSPHOENOLPYRUVATE-PROTEIN PHOSPHOTRANSFERASE"/>
    <property type="match status" value="1"/>
</dbReference>
<evidence type="ECO:0000256" key="5">
    <source>
        <dbReference type="ARBA" id="ARBA00007837"/>
    </source>
</evidence>
<dbReference type="Gene3D" id="3.50.30.10">
    <property type="entry name" value="Phosphohistidine domain"/>
    <property type="match status" value="1"/>
</dbReference>
<dbReference type="NCBIfam" id="TIGR01417">
    <property type="entry name" value="PTS_I_fam"/>
    <property type="match status" value="1"/>
</dbReference>
<dbReference type="PANTHER" id="PTHR46244:SF3">
    <property type="entry name" value="PHOSPHOENOLPYRUVATE-PROTEIN PHOSPHOTRANSFERASE"/>
    <property type="match status" value="1"/>
</dbReference>
<dbReference type="eggNOG" id="COG1080">
    <property type="taxonomic scope" value="Bacteria"/>
</dbReference>
<comment type="cofactor">
    <cofactor evidence="2 17 20">
        <name>Mg(2+)</name>
        <dbReference type="ChEBI" id="CHEBI:18420"/>
    </cofactor>
</comment>
<dbReference type="GO" id="GO:0016301">
    <property type="term" value="F:kinase activity"/>
    <property type="evidence" value="ECO:0007669"/>
    <property type="project" value="UniProtKB-KW"/>
</dbReference>
<dbReference type="EMBL" id="CP001778">
    <property type="protein sequence ID" value="ADD41841.1"/>
    <property type="molecule type" value="Genomic_DNA"/>
</dbReference>
<dbReference type="KEGG" id="sna:Snas_2147"/>
<evidence type="ECO:0000256" key="10">
    <source>
        <dbReference type="ARBA" id="ARBA00022597"/>
    </source>
</evidence>
<feature type="binding site" evidence="20">
    <location>
        <position position="409"/>
    </location>
    <ligand>
        <name>Mg(2+)</name>
        <dbReference type="ChEBI" id="CHEBI:18420"/>
    </ligand>
</feature>
<feature type="domain" description="PEP-utilising enzyme mobile" evidence="22">
    <location>
        <begin position="150"/>
        <end position="219"/>
    </location>
</feature>
<evidence type="ECO:0000256" key="4">
    <source>
        <dbReference type="ARBA" id="ARBA00004496"/>
    </source>
</evidence>
<dbReference type="SUPFAM" id="SSF47831">
    <property type="entry name" value="Enzyme I of the PEP:sugar phosphotransferase system HPr-binding (sub)domain"/>
    <property type="match status" value="1"/>
</dbReference>
<dbReference type="InterPro" id="IPR036637">
    <property type="entry name" value="Phosphohistidine_dom_sf"/>
</dbReference>
<dbReference type="Gene3D" id="1.10.274.10">
    <property type="entry name" value="PtsI, HPr-binding domain"/>
    <property type="match status" value="1"/>
</dbReference>
<evidence type="ECO:0000259" key="22">
    <source>
        <dbReference type="Pfam" id="PF00391"/>
    </source>
</evidence>
<keyword evidence="12 17" id="KW-0598">Phosphotransferase system</keyword>